<gene>
    <name evidence="3" type="ORF">E1163_21750</name>
</gene>
<reference evidence="3 4" key="1">
    <citation type="submission" date="2019-02" db="EMBL/GenBank/DDBJ databases">
        <authorList>
            <person name="Goldberg S.R."/>
            <person name="Haltli B.A."/>
            <person name="Correa H."/>
            <person name="Russell K.G."/>
        </authorList>
    </citation>
    <scope>NUCLEOTIDE SEQUENCE [LARGE SCALE GENOMIC DNA]</scope>
    <source>
        <strain evidence="3 4">JCM 16186</strain>
    </source>
</reference>
<evidence type="ECO:0000256" key="1">
    <source>
        <dbReference type="SAM" id="Coils"/>
    </source>
</evidence>
<feature type="coiled-coil region" evidence="1">
    <location>
        <begin position="173"/>
        <end position="200"/>
    </location>
</feature>
<evidence type="ECO:0000259" key="2">
    <source>
        <dbReference type="SMART" id="SM00065"/>
    </source>
</evidence>
<dbReference type="InterPro" id="IPR050640">
    <property type="entry name" value="Bact_2-comp_sensor_kinase"/>
</dbReference>
<dbReference type="PANTHER" id="PTHR34220">
    <property type="entry name" value="SENSOR HISTIDINE KINASE YPDA"/>
    <property type="match status" value="1"/>
</dbReference>
<dbReference type="Proteomes" id="UP000798808">
    <property type="component" value="Unassembled WGS sequence"/>
</dbReference>
<dbReference type="Pfam" id="PF01590">
    <property type="entry name" value="GAF"/>
    <property type="match status" value="1"/>
</dbReference>
<dbReference type="SUPFAM" id="SSF55781">
    <property type="entry name" value="GAF domain-like"/>
    <property type="match status" value="1"/>
</dbReference>
<dbReference type="EMBL" id="SMLW01000634">
    <property type="protein sequence ID" value="MTI27597.1"/>
    <property type="molecule type" value="Genomic_DNA"/>
</dbReference>
<dbReference type="InterPro" id="IPR003018">
    <property type="entry name" value="GAF"/>
</dbReference>
<accession>A0ABW9RV79</accession>
<dbReference type="InterPro" id="IPR010559">
    <property type="entry name" value="Sig_transdc_His_kin_internal"/>
</dbReference>
<protein>
    <submittedName>
        <fullName evidence="3">GAF domain-containing protein</fullName>
    </submittedName>
</protein>
<feature type="domain" description="GAF" evidence="2">
    <location>
        <begin position="34"/>
        <end position="181"/>
    </location>
</feature>
<keyword evidence="4" id="KW-1185">Reference proteome</keyword>
<dbReference type="SMART" id="SM00065">
    <property type="entry name" value="GAF"/>
    <property type="match status" value="1"/>
</dbReference>
<proteinExistence type="predicted"/>
<keyword evidence="1" id="KW-0175">Coiled coil</keyword>
<organism evidence="3 4">
    <name type="scientific">Fulvivirga kasyanovii</name>
    <dbReference type="NCBI Taxonomy" id="396812"/>
    <lineage>
        <taxon>Bacteria</taxon>
        <taxon>Pseudomonadati</taxon>
        <taxon>Bacteroidota</taxon>
        <taxon>Cytophagia</taxon>
        <taxon>Cytophagales</taxon>
        <taxon>Fulvivirgaceae</taxon>
        <taxon>Fulvivirga</taxon>
    </lineage>
</organism>
<evidence type="ECO:0000313" key="4">
    <source>
        <dbReference type="Proteomes" id="UP000798808"/>
    </source>
</evidence>
<dbReference type="RefSeq" id="WP_155174596.1">
    <property type="nucleotide sequence ID" value="NZ_BAAAFL010000021.1"/>
</dbReference>
<dbReference type="PANTHER" id="PTHR34220:SF7">
    <property type="entry name" value="SENSOR HISTIDINE KINASE YPDA"/>
    <property type="match status" value="1"/>
</dbReference>
<sequence>MAENGEVQLAKKLKLDELEETLVYFATSIISKNTEEEVLWDLAKNCISRLGFLDCVIYKVDYDRKVLVQKAAYGPKNPRSYEVLKPIEIPVGKGITGTVAATGKPELIRDTSKDARYVVDDEVRLSEIAVPITQDDKVWGVIDCEHPDKNFFTHQHLKTLHAIASICAVKLARVNAEHELKLKQKALMDTERELVNLRVNSLRRQMNPHFLFNALNAIQYFITTDKKKMALRYHSLFSKLIRKYMLHLDEEKIQLEEEIRMINWYLKLQQLRYEDRFQFAINVPESLYNLPIPTLIIQLIVEELIERMVMSNSGEGCLTLDFTRNADKLLFKASLEVDMLLGFTRNDPNDYRANLFTWQEHIDLLNKLKDLKIIRQIDELRNDKGEITGRTIALTIPVPE</sequence>
<dbReference type="InterPro" id="IPR029016">
    <property type="entry name" value="GAF-like_dom_sf"/>
</dbReference>
<dbReference type="Pfam" id="PF06580">
    <property type="entry name" value="His_kinase"/>
    <property type="match status" value="1"/>
</dbReference>
<dbReference type="Gene3D" id="3.30.450.40">
    <property type="match status" value="1"/>
</dbReference>
<comment type="caution">
    <text evidence="3">The sequence shown here is derived from an EMBL/GenBank/DDBJ whole genome shotgun (WGS) entry which is preliminary data.</text>
</comment>
<evidence type="ECO:0000313" key="3">
    <source>
        <dbReference type="EMBL" id="MTI27597.1"/>
    </source>
</evidence>
<name>A0ABW9RV79_9BACT</name>